<dbReference type="Gene3D" id="1.10.760.10">
    <property type="entry name" value="Cytochrome c-like domain"/>
    <property type="match status" value="1"/>
</dbReference>
<evidence type="ECO:0000313" key="6">
    <source>
        <dbReference type="EMBL" id="MVM31495.1"/>
    </source>
</evidence>
<dbReference type="GO" id="GO:0020037">
    <property type="term" value="F:heme binding"/>
    <property type="evidence" value="ECO:0007669"/>
    <property type="project" value="InterPro"/>
</dbReference>
<sequence length="442" mass="48144">MITAETDEEFSGGREGTIFDETFNAFGNALVNLTSDETDQFVIGNSFNRNNWVIAPSSTAARDGLGPLFNASSCAGCHSLDGKGSPLQTDGVSVNPALLFRLSVFGTGMHGEPVNDPNYGGQFNPRSIPGVDAEGTVEVTYQELPGNYPDGTSYSLQKPTYTFKGLNYGAMNGTFISPRLAPQMIGAGLLDAISEQSILANVDVNDANGDGISGRPNYVWDEKTQKKVIGKFGWKANQPSVDQQVVTAFNNDIGITSTALPQESFTDAQKTKYGNLPTGGNPEISDTILQNVIFYIKSLAVPARRNWKDSEILSGKQLFVQANCSGCHVMKLETSSYNSPKYLANQAIRPYTDLLLHDMGASLADNRPDFEATGTEWRTPPLWGIGLQKTVSKHTYMLHDGRARNVEEAILWHGGEAENSKNKYMKLAKEDRAKLLKFIDSL</sequence>
<accession>A0A7K1SCI6</accession>
<name>A0A7K1SCI6_9BACT</name>
<protein>
    <submittedName>
        <fullName evidence="6">C-type cytochrome</fullName>
    </submittedName>
</protein>
<dbReference type="PROSITE" id="PS51007">
    <property type="entry name" value="CYTC"/>
    <property type="match status" value="1"/>
</dbReference>
<dbReference type="Proteomes" id="UP000436006">
    <property type="component" value="Unassembled WGS sequence"/>
</dbReference>
<dbReference type="GO" id="GO:0004130">
    <property type="term" value="F:cytochrome-c peroxidase activity"/>
    <property type="evidence" value="ECO:0007669"/>
    <property type="project" value="TreeGrafter"/>
</dbReference>
<dbReference type="InterPro" id="IPR051395">
    <property type="entry name" value="Cytochrome_c_Peroxidase/MauG"/>
</dbReference>
<dbReference type="GO" id="GO:0046872">
    <property type="term" value="F:metal ion binding"/>
    <property type="evidence" value="ECO:0007669"/>
    <property type="project" value="UniProtKB-KW"/>
</dbReference>
<evidence type="ECO:0000259" key="5">
    <source>
        <dbReference type="PROSITE" id="PS51007"/>
    </source>
</evidence>
<reference evidence="6 7" key="1">
    <citation type="submission" date="2019-12" db="EMBL/GenBank/DDBJ databases">
        <title>Spirosoma sp. HMF4905 genome sequencing and assembly.</title>
        <authorList>
            <person name="Kang H."/>
            <person name="Cha I."/>
            <person name="Kim H."/>
            <person name="Joh K."/>
        </authorList>
    </citation>
    <scope>NUCLEOTIDE SEQUENCE [LARGE SCALE GENOMIC DNA]</scope>
    <source>
        <strain evidence="6 7">HMF4905</strain>
    </source>
</reference>
<proteinExistence type="predicted"/>
<dbReference type="AlphaFoldDB" id="A0A7K1SCI6"/>
<dbReference type="PIRSF" id="PIRSF028099">
    <property type="entry name" value="DUF1111"/>
    <property type="match status" value="1"/>
</dbReference>
<evidence type="ECO:0000313" key="7">
    <source>
        <dbReference type="Proteomes" id="UP000436006"/>
    </source>
</evidence>
<dbReference type="InterPro" id="IPR036909">
    <property type="entry name" value="Cyt_c-like_dom_sf"/>
</dbReference>
<keyword evidence="7" id="KW-1185">Reference proteome</keyword>
<dbReference type="GO" id="GO:0009055">
    <property type="term" value="F:electron transfer activity"/>
    <property type="evidence" value="ECO:0007669"/>
    <property type="project" value="InterPro"/>
</dbReference>
<evidence type="ECO:0000256" key="4">
    <source>
        <dbReference type="PROSITE-ProRule" id="PRU00433"/>
    </source>
</evidence>
<organism evidence="6 7">
    <name type="scientific">Spirosoma arboris</name>
    <dbReference type="NCBI Taxonomy" id="2682092"/>
    <lineage>
        <taxon>Bacteria</taxon>
        <taxon>Pseudomonadati</taxon>
        <taxon>Bacteroidota</taxon>
        <taxon>Cytophagia</taxon>
        <taxon>Cytophagales</taxon>
        <taxon>Cytophagaceae</taxon>
        <taxon>Spirosoma</taxon>
    </lineage>
</organism>
<dbReference type="PANTHER" id="PTHR30600">
    <property type="entry name" value="CYTOCHROME C PEROXIDASE-RELATED"/>
    <property type="match status" value="1"/>
</dbReference>
<keyword evidence="2 4" id="KW-0479">Metal-binding</keyword>
<keyword evidence="1 4" id="KW-0349">Heme</keyword>
<dbReference type="InterPro" id="IPR010538">
    <property type="entry name" value="DHOR"/>
</dbReference>
<dbReference type="Pfam" id="PF06537">
    <property type="entry name" value="DHOR"/>
    <property type="match status" value="1"/>
</dbReference>
<evidence type="ECO:0000256" key="3">
    <source>
        <dbReference type="ARBA" id="ARBA00023004"/>
    </source>
</evidence>
<dbReference type="PANTHER" id="PTHR30600:SF4">
    <property type="entry name" value="CYTOCHROME C DOMAIN-CONTAINING PROTEIN"/>
    <property type="match status" value="1"/>
</dbReference>
<evidence type="ECO:0000256" key="2">
    <source>
        <dbReference type="ARBA" id="ARBA00022723"/>
    </source>
</evidence>
<dbReference type="EMBL" id="WPIN01000005">
    <property type="protein sequence ID" value="MVM31495.1"/>
    <property type="molecule type" value="Genomic_DNA"/>
</dbReference>
<comment type="caution">
    <text evidence="6">The sequence shown here is derived from an EMBL/GenBank/DDBJ whole genome shotgun (WGS) entry which is preliminary data.</text>
</comment>
<evidence type="ECO:0000256" key="1">
    <source>
        <dbReference type="ARBA" id="ARBA00022617"/>
    </source>
</evidence>
<dbReference type="InterPro" id="IPR009056">
    <property type="entry name" value="Cyt_c-like_dom"/>
</dbReference>
<gene>
    <name evidence="6" type="ORF">GO755_15725</name>
</gene>
<dbReference type="SUPFAM" id="SSF46626">
    <property type="entry name" value="Cytochrome c"/>
    <property type="match status" value="1"/>
</dbReference>
<feature type="domain" description="Cytochrome c" evidence="5">
    <location>
        <begin position="310"/>
        <end position="442"/>
    </location>
</feature>
<keyword evidence="3 4" id="KW-0408">Iron</keyword>